<dbReference type="GO" id="GO:0005509">
    <property type="term" value="F:calcium ion binding"/>
    <property type="evidence" value="ECO:0007669"/>
    <property type="project" value="InterPro"/>
</dbReference>
<dbReference type="PRINTS" id="PR00205">
    <property type="entry name" value="CADHERIN"/>
</dbReference>
<dbReference type="RefSeq" id="WP_038550438.1">
    <property type="nucleotide sequence ID" value="NZ_CP009354.1"/>
</dbReference>
<sequence>MNAKSLAPFMLASTTVVIDINGEIRELVPGEVPGPGEVIVVLGQGATAATEPQIEAQLIGDGGENFDLNLDNEIASIIEQIEEGVDPTQNEDFATAAGGQNGSSPTGTGDIERTGSETLAETQFDTSGLESQGLSETQSLSLLDLVAQAVFVGDDAVTVFETDVPWVITGTVVATETDVPTFVPQDGVAGDNGTFSIDADGNWTYVANSAFDELNIGDSLVDVFPIESTDGTVGSVTVTINGTNDLPQFVATDDFVPGGSEGEEQLSTFAFEDGVYSFDIPENTTAGVAIGQVAATDPDNDVLIFSISTNIQNEGGEDLFAIDPDSGIITLTAAGAASFVNDFEILENVHNIVVTVTEGDGIGEPQSVDVDVIFTELNEDDNAPVFEDTDEGGAYNFEYDENSTDDYVIGTVSATDADGENVTYSIKTNVFNDAEEPLFEIDSVTGEISLTAAGVAAFTNDYELAENEHSIVVTATEDDGLGPVKTTDVTVNLDEVNLDDNAPVFEGTDEGGEYNFEYDENSTDDYVIGTVSASDADGENVTYSIKTNVFNDAEEPLFEIDSVTGEISLTAAGVAAFTNDYELAENEHSIVVTATEDEGFGTVKTTDVTVNLDEVNLDDNAPVFEGTDEGGEYNFVYNENSTDDYVIGTVSATDADGENVTYSIKTNVFNDAEEPLFEIDSVTGEISLTAAGVAAFTNDYELAENEHSIVVTATEDEGFGPVKTTDVTVNLDEVNLDDNAPVFEGTDEGGEYNFEYDENSTDDYVIGTVNASDADGENVTYSIKTNVLNEAEEPLFEIDSVTGEISLTAAGVAAFTNDYELAENEHSIVVTATEDEGLGPVKTTDVTVNLDEVNLDDNAPVFEGTDEGGEYNFVYNENSTDDYVIGTVSATDADGENVTYSIKTNVFNDAEEPLFEIDSVTGEISLTAAGVAAFTNDYELAENEHSIVVTATEDEGFGPVKTTDVTVNLDEVNLDDNAPIFEGTDEGGEYNFEYDENSTDDYVIGTVSASDADGENVTYSIKTNVFNDAEEPLFEIDSVTGEISLTAAGVAAFTNDYELAENEHSIVVTATEDEGLGPVKTTDVTVNLDEINLDDNAPVFVPNDGDQYAFSYFENNTEDYVIGTVSATDADGEDVTYSIKTNIFNDADEPLFEINPTNGNISLTVAGVLAFTNNFEALANVHTLVVTATEVDGFGIQKSTDIDVELSELNVNELPVSEDFDVDAGDAIFVPIIFDSDDEDLDHISDEDDDFNGVELNVMITSLPQYGTLLYTDDFGETRVLTEADLHVWGDAIDPAKLFDPDNFTYVPGPGDPFEIGYSGDPDDIVLDDDGFYNWGEWVSDTERLITLDNGNTIGISITDNNDKPLKQYTGDKPHVGWGIGDTDGNGMNKKETLIVDLSDNPLDVVTFGLDGMGGAFNTNSNVYVEVTYTFADGTTHVEQYQKDEGDVGNKKILYDFSYSSPDNPIVQMELSSTGSNWELRYLSGTQDITEDVTFDYVAVDSDLAVSNESTVTIDVSESPEYEVLSAAEGDDLDAELGNQVMLGDENDNVFVWLDATLDNGTDVVDNFDLGSDLIDLRGILEEDDNVLVGDLIDSISAEVDGEDIVMTVTDEGREQTIILEGVTNAFEDAGLVENNSITSELEMLTQVLKTDAA</sequence>
<dbReference type="CDD" id="cd11304">
    <property type="entry name" value="Cadherin_repeat"/>
    <property type="match status" value="8"/>
</dbReference>
<dbReference type="KEGG" id="vtu:IX91_08430"/>
<dbReference type="InterPro" id="IPR010221">
    <property type="entry name" value="VCBS_dom"/>
</dbReference>
<gene>
    <name evidence="7" type="ORF">IX91_08430</name>
</gene>
<dbReference type="GO" id="GO:0007156">
    <property type="term" value="P:homophilic cell adhesion via plasma membrane adhesion molecules"/>
    <property type="evidence" value="ECO:0007669"/>
    <property type="project" value="InterPro"/>
</dbReference>
<comment type="subcellular location">
    <subcellularLocation>
        <location evidence="1">Membrane</location>
        <topology evidence="1">Single-pass membrane protein</topology>
    </subcellularLocation>
</comment>
<dbReference type="EMBL" id="CP009354">
    <property type="protein sequence ID" value="AIW14222.1"/>
    <property type="molecule type" value="Genomic_DNA"/>
</dbReference>
<organism evidence="7 8">
    <name type="scientific">Vibrio tubiashii ATCC 19109</name>
    <dbReference type="NCBI Taxonomy" id="1051646"/>
    <lineage>
        <taxon>Bacteria</taxon>
        <taxon>Pseudomonadati</taxon>
        <taxon>Pseudomonadota</taxon>
        <taxon>Gammaproteobacteria</taxon>
        <taxon>Vibrionales</taxon>
        <taxon>Vibrionaceae</taxon>
        <taxon>Vibrio</taxon>
        <taxon>Vibrio oreintalis group</taxon>
    </lineage>
</organism>
<dbReference type="InterPro" id="IPR015919">
    <property type="entry name" value="Cadherin-like_sf"/>
</dbReference>
<dbReference type="SMART" id="SM00112">
    <property type="entry name" value="CA"/>
    <property type="match status" value="8"/>
</dbReference>
<protein>
    <recommendedName>
        <fullName evidence="6">Cadherin domain-containing protein</fullName>
    </recommendedName>
</protein>
<evidence type="ECO:0000256" key="3">
    <source>
        <dbReference type="ARBA" id="ARBA00022989"/>
    </source>
</evidence>
<dbReference type="GeneID" id="23444741"/>
<feature type="domain" description="Cadherin" evidence="6">
    <location>
        <begin position="629"/>
        <end position="743"/>
    </location>
</feature>
<evidence type="ECO:0000256" key="2">
    <source>
        <dbReference type="ARBA" id="ARBA00022692"/>
    </source>
</evidence>
<dbReference type="STRING" id="1051646.IX91_08430"/>
<dbReference type="PANTHER" id="PTHR24028:SF328">
    <property type="entry name" value="CADHERIN-3"/>
    <property type="match status" value="1"/>
</dbReference>
<dbReference type="PROSITE" id="PS50268">
    <property type="entry name" value="CADHERIN_2"/>
    <property type="match status" value="8"/>
</dbReference>
<dbReference type="PANTHER" id="PTHR24028">
    <property type="entry name" value="CADHERIN-87A"/>
    <property type="match status" value="1"/>
</dbReference>
<name>A0A0A0SGU2_9VIBR</name>
<dbReference type="HOGENOM" id="CLU_242361_0_0_6"/>
<accession>A0A0A0SGU2</accession>
<dbReference type="eggNOG" id="COG2931">
    <property type="taxonomic scope" value="Bacteria"/>
</dbReference>
<evidence type="ECO:0000313" key="7">
    <source>
        <dbReference type="EMBL" id="AIW14222.1"/>
    </source>
</evidence>
<feature type="domain" description="Cadherin" evidence="6">
    <location>
        <begin position="1104"/>
        <end position="1217"/>
    </location>
</feature>
<dbReference type="NCBIfam" id="TIGR01965">
    <property type="entry name" value="VCBS_repeat"/>
    <property type="match status" value="1"/>
</dbReference>
<dbReference type="PATRIC" id="fig|1051646.9.peg.1671"/>
<feature type="domain" description="Cadherin" evidence="6">
    <location>
        <begin position="867"/>
        <end position="981"/>
    </location>
</feature>
<keyword evidence="3" id="KW-1133">Transmembrane helix</keyword>
<feature type="domain" description="Cadherin" evidence="6">
    <location>
        <begin position="510"/>
        <end position="624"/>
    </location>
</feature>
<feature type="domain" description="Cadherin" evidence="6">
    <location>
        <begin position="391"/>
        <end position="505"/>
    </location>
</feature>
<feature type="domain" description="Cadherin" evidence="6">
    <location>
        <begin position="748"/>
        <end position="862"/>
    </location>
</feature>
<evidence type="ECO:0000313" key="8">
    <source>
        <dbReference type="Proteomes" id="UP000030071"/>
    </source>
</evidence>
<evidence type="ECO:0000256" key="4">
    <source>
        <dbReference type="ARBA" id="ARBA00023180"/>
    </source>
</evidence>
<feature type="region of interest" description="Disordered" evidence="5">
    <location>
        <begin position="90"/>
        <end position="113"/>
    </location>
</feature>
<dbReference type="Gene3D" id="2.60.40.10">
    <property type="entry name" value="Immunoglobulins"/>
    <property type="match status" value="1"/>
</dbReference>
<dbReference type="Gene3D" id="2.60.40.60">
    <property type="entry name" value="Cadherins"/>
    <property type="match status" value="8"/>
</dbReference>
<evidence type="ECO:0000259" key="6">
    <source>
        <dbReference type="PROSITE" id="PS50268"/>
    </source>
</evidence>
<dbReference type="eggNOG" id="COG2304">
    <property type="taxonomic scope" value="Bacteria"/>
</dbReference>
<proteinExistence type="predicted"/>
<keyword evidence="3" id="KW-0472">Membrane</keyword>
<keyword evidence="4" id="KW-0325">Glycoprotein</keyword>
<dbReference type="Proteomes" id="UP000030071">
    <property type="component" value="Chromosome 1"/>
</dbReference>
<dbReference type="InterPro" id="IPR050174">
    <property type="entry name" value="Protocadherin/Cadherin-CA"/>
</dbReference>
<feature type="domain" description="Cadherin" evidence="6">
    <location>
        <begin position="986"/>
        <end position="1100"/>
    </location>
</feature>
<feature type="domain" description="Cadherin" evidence="6">
    <location>
        <begin position="272"/>
        <end position="386"/>
    </location>
</feature>
<dbReference type="GO" id="GO:0005886">
    <property type="term" value="C:plasma membrane"/>
    <property type="evidence" value="ECO:0007669"/>
    <property type="project" value="TreeGrafter"/>
</dbReference>
<evidence type="ECO:0000256" key="5">
    <source>
        <dbReference type="SAM" id="MobiDB-lite"/>
    </source>
</evidence>
<reference evidence="7 8" key="1">
    <citation type="submission" date="2014-08" db="EMBL/GenBank/DDBJ databases">
        <title>First Complete Genome Sequence of the Shellfish Pathogen Vibrio tubiashii.</title>
        <authorList>
            <person name="Richards G.P."/>
            <person name="Needleman D.S."/>
            <person name="Watson M.A."/>
            <person name="Bono J.L."/>
        </authorList>
    </citation>
    <scope>NUCLEOTIDE SEQUENCE [LARGE SCALE GENOMIC DNA]</scope>
    <source>
        <strain evidence="7 8">ATCC 19109</strain>
    </source>
</reference>
<dbReference type="InterPro" id="IPR013783">
    <property type="entry name" value="Ig-like_fold"/>
</dbReference>
<dbReference type="InterPro" id="IPR002126">
    <property type="entry name" value="Cadherin-like_dom"/>
</dbReference>
<dbReference type="SUPFAM" id="SSF49313">
    <property type="entry name" value="Cadherin-like"/>
    <property type="match status" value="8"/>
</dbReference>
<evidence type="ECO:0000256" key="1">
    <source>
        <dbReference type="ARBA" id="ARBA00004167"/>
    </source>
</evidence>
<keyword evidence="2" id="KW-0812">Transmembrane</keyword>